<keyword evidence="9" id="KW-0472">Membrane</keyword>
<dbReference type="InterPro" id="IPR033719">
    <property type="entry name" value="NAGS_kin"/>
</dbReference>
<name>A0A3M3EXB5_9PSED</name>
<evidence type="ECO:0000256" key="9">
    <source>
        <dbReference type="SAM" id="Phobius"/>
    </source>
</evidence>
<dbReference type="UniPathway" id="UPA00068">
    <property type="reaction ID" value="UER00106"/>
</dbReference>
<dbReference type="Gene3D" id="3.40.1160.10">
    <property type="entry name" value="Acetylglutamate kinase-like"/>
    <property type="match status" value="1"/>
</dbReference>
<comment type="subcellular location">
    <subcellularLocation>
        <location evidence="8">Cytoplasm</location>
    </subcellularLocation>
</comment>
<dbReference type="SUPFAM" id="SSF55729">
    <property type="entry name" value="Acyl-CoA N-acyltransferases (Nat)"/>
    <property type="match status" value="1"/>
</dbReference>
<proteinExistence type="inferred from homology"/>
<dbReference type="Gene3D" id="3.40.630.30">
    <property type="match status" value="1"/>
</dbReference>
<comment type="catalytic activity">
    <reaction evidence="7 8">
        <text>L-glutamate + acetyl-CoA = N-acetyl-L-glutamate + CoA + H(+)</text>
        <dbReference type="Rhea" id="RHEA:24292"/>
        <dbReference type="ChEBI" id="CHEBI:15378"/>
        <dbReference type="ChEBI" id="CHEBI:29985"/>
        <dbReference type="ChEBI" id="CHEBI:44337"/>
        <dbReference type="ChEBI" id="CHEBI:57287"/>
        <dbReference type="ChEBI" id="CHEBI:57288"/>
        <dbReference type="EC" id="2.3.1.1"/>
    </reaction>
</comment>
<comment type="pathway">
    <text evidence="1 8">Amino-acid biosynthesis; L-arginine biosynthesis; N(2)-acetyl-L-ornithine from L-glutamate: step 1/4.</text>
</comment>
<evidence type="ECO:0000256" key="8">
    <source>
        <dbReference type="HAMAP-Rule" id="MF_01105"/>
    </source>
</evidence>
<reference evidence="11 12" key="1">
    <citation type="submission" date="2018-08" db="EMBL/GenBank/DDBJ databases">
        <title>Recombination of ecologically and evolutionarily significant loci maintains genetic cohesion in the Pseudomonas syringae species complex.</title>
        <authorList>
            <person name="Dillon M."/>
            <person name="Thakur S."/>
            <person name="Almeida R.N.D."/>
            <person name="Weir B.S."/>
            <person name="Guttman D.S."/>
        </authorList>
    </citation>
    <scope>NUCLEOTIDE SEQUENCE [LARGE SCALE GENOMIC DNA]</scope>
    <source>
        <strain evidence="11 12">NCPPB2445</strain>
    </source>
</reference>
<dbReference type="InterPro" id="IPR036393">
    <property type="entry name" value="AceGlu_kinase-like_sf"/>
</dbReference>
<dbReference type="GO" id="GO:0004042">
    <property type="term" value="F:L-glutamate N-acetyltransferase activity"/>
    <property type="evidence" value="ECO:0007669"/>
    <property type="project" value="UniProtKB-UniRule"/>
</dbReference>
<evidence type="ECO:0000256" key="1">
    <source>
        <dbReference type="ARBA" id="ARBA00004925"/>
    </source>
</evidence>
<keyword evidence="9" id="KW-0812">Transmembrane</keyword>
<dbReference type="HAMAP" id="MF_01105">
    <property type="entry name" value="N_acetyl_glu_synth"/>
    <property type="match status" value="1"/>
</dbReference>
<evidence type="ECO:0000256" key="2">
    <source>
        <dbReference type="ARBA" id="ARBA00009145"/>
    </source>
</evidence>
<dbReference type="Pfam" id="PF13508">
    <property type="entry name" value="Acetyltransf_7"/>
    <property type="match status" value="1"/>
</dbReference>
<organism evidence="11 12">
    <name type="scientific">Pseudomonas corrugata</name>
    <dbReference type="NCBI Taxonomy" id="47879"/>
    <lineage>
        <taxon>Bacteria</taxon>
        <taxon>Pseudomonadati</taxon>
        <taxon>Pseudomonadota</taxon>
        <taxon>Gammaproteobacteria</taxon>
        <taxon>Pseudomonadales</taxon>
        <taxon>Pseudomonadaceae</taxon>
        <taxon>Pseudomonas</taxon>
    </lineage>
</organism>
<keyword evidence="4 8" id="KW-0028">Amino-acid biosynthesis</keyword>
<dbReference type="EC" id="2.3.1.1" evidence="8"/>
<dbReference type="EMBL" id="RBOJ01000022">
    <property type="protein sequence ID" value="RMM54258.1"/>
    <property type="molecule type" value="Genomic_DNA"/>
</dbReference>
<evidence type="ECO:0000313" key="11">
    <source>
        <dbReference type="EMBL" id="RMM54258.1"/>
    </source>
</evidence>
<dbReference type="InterPro" id="IPR000182">
    <property type="entry name" value="GNAT_dom"/>
</dbReference>
<keyword evidence="8" id="KW-0963">Cytoplasm</keyword>
<dbReference type="STRING" id="47879.AXG94_13925"/>
<comment type="caution">
    <text evidence="11">The sequence shown here is derived from an EMBL/GenBank/DDBJ whole genome shotgun (WGS) entry which is preliminary data.</text>
</comment>
<keyword evidence="3 8" id="KW-0055">Arginine biosynthesis</keyword>
<dbReference type="PANTHER" id="PTHR30602:SF12">
    <property type="entry name" value="AMINO-ACID ACETYLTRANSFERASE NAGS1, CHLOROPLASTIC-RELATED"/>
    <property type="match status" value="1"/>
</dbReference>
<gene>
    <name evidence="8" type="primary">argA</name>
    <name evidence="11" type="ORF">ALQ77_04920</name>
</gene>
<dbReference type="GO" id="GO:0006526">
    <property type="term" value="P:L-arginine biosynthetic process"/>
    <property type="evidence" value="ECO:0007669"/>
    <property type="project" value="UniProtKB-UniRule"/>
</dbReference>
<dbReference type="SUPFAM" id="SSF53633">
    <property type="entry name" value="Carbamate kinase-like"/>
    <property type="match status" value="1"/>
</dbReference>
<evidence type="ECO:0000256" key="6">
    <source>
        <dbReference type="ARBA" id="ARBA00023315"/>
    </source>
</evidence>
<dbReference type="PANTHER" id="PTHR30602">
    <property type="entry name" value="AMINO-ACID ACETYLTRANSFERASE"/>
    <property type="match status" value="1"/>
</dbReference>
<sequence>MAYIQTRIHKESARVAKPVPTITISLLCVRFVFFSAVIYYRSRFMPEYVNWLRHASPYINAHRDCTFIVMLPGDGVEHPNFGNIVHDLVLLHSLGVRLVLVHGSRPQIETRLAARGLTPHYHHGMRITDAATLECVIDAVGQLRIAIEARLSMDMASSPMQGSRLRVASGNLVTARPIGVLEGVDYHHTGEVRRVDRKGINRLLDERSIVLLSPLGYSPTGEIFNLACEDVATRAAIDLAADKLLLFGAEQGLIGEDGRLVRELRPQQVPSHMQRLGSDYQAELLDAAAQACRGGVARSHIVSYVEDGALLAELFTRDGSGTLVAQEQFEVVREAAIEDVGGLLDLISPLEEQGILVRRSREVLEREIEQFSVVEREGMIIACAALYQIADSDAGELACLAVNPEYRHGGRGDELLERIEARARAKGLKTLFVLTTRTAHWFRERGFEPSSVERLPAARASLYNYQRNSKIFEKAL</sequence>
<feature type="domain" description="N-acetyltransferase" evidence="10">
    <location>
        <begin position="330"/>
        <end position="469"/>
    </location>
</feature>
<keyword evidence="6 8" id="KW-0012">Acyltransferase</keyword>
<accession>A0A3M3EXB5</accession>
<protein>
    <recommendedName>
        <fullName evidence="8">Amino-acid acetyltransferase</fullName>
        <ecNumber evidence="8">2.3.1.1</ecNumber>
    </recommendedName>
    <alternativeName>
        <fullName evidence="8">N-acetylglutamate synthase</fullName>
        <shortName evidence="8">AGS</shortName>
        <shortName evidence="8">NAGS</shortName>
    </alternativeName>
</protein>
<keyword evidence="12" id="KW-1185">Reference proteome</keyword>
<dbReference type="NCBIfam" id="NF003641">
    <property type="entry name" value="PRK05279.1"/>
    <property type="match status" value="1"/>
</dbReference>
<dbReference type="CDD" id="cd04301">
    <property type="entry name" value="NAT_SF"/>
    <property type="match status" value="1"/>
</dbReference>
<dbReference type="CDD" id="cd04237">
    <property type="entry name" value="AAK_NAGS-ABP"/>
    <property type="match status" value="1"/>
</dbReference>
<comment type="similarity">
    <text evidence="2 8">Belongs to the acetyltransferase family. ArgA subfamily.</text>
</comment>
<evidence type="ECO:0000256" key="5">
    <source>
        <dbReference type="ARBA" id="ARBA00022679"/>
    </source>
</evidence>
<feature type="transmembrane region" description="Helical" evidence="9">
    <location>
        <begin position="21"/>
        <end position="40"/>
    </location>
</feature>
<dbReference type="GO" id="GO:0005737">
    <property type="term" value="C:cytoplasm"/>
    <property type="evidence" value="ECO:0007669"/>
    <property type="project" value="UniProtKB-SubCell"/>
</dbReference>
<evidence type="ECO:0000259" key="10">
    <source>
        <dbReference type="PROSITE" id="PS51186"/>
    </source>
</evidence>
<dbReference type="Pfam" id="PF00696">
    <property type="entry name" value="AA_kinase"/>
    <property type="match status" value="1"/>
</dbReference>
<keyword evidence="5 8" id="KW-0808">Transferase</keyword>
<dbReference type="AlphaFoldDB" id="A0A3M3EXB5"/>
<evidence type="ECO:0000256" key="3">
    <source>
        <dbReference type="ARBA" id="ARBA00022571"/>
    </source>
</evidence>
<keyword evidence="9" id="KW-1133">Transmembrane helix</keyword>
<evidence type="ECO:0000313" key="12">
    <source>
        <dbReference type="Proteomes" id="UP000270661"/>
    </source>
</evidence>
<evidence type="ECO:0000256" key="7">
    <source>
        <dbReference type="ARBA" id="ARBA00048372"/>
    </source>
</evidence>
<dbReference type="InterPro" id="IPR001048">
    <property type="entry name" value="Asp/Glu/Uridylate_kinase"/>
</dbReference>
<evidence type="ECO:0000256" key="4">
    <source>
        <dbReference type="ARBA" id="ARBA00022605"/>
    </source>
</evidence>
<dbReference type="NCBIfam" id="TIGR01890">
    <property type="entry name" value="N-Ac-Glu-synth"/>
    <property type="match status" value="1"/>
</dbReference>
<dbReference type="InterPro" id="IPR016181">
    <property type="entry name" value="Acyl_CoA_acyltransferase"/>
</dbReference>
<dbReference type="PROSITE" id="PS51186">
    <property type="entry name" value="GNAT"/>
    <property type="match status" value="1"/>
</dbReference>
<dbReference type="PIRSF" id="PIRSF000423">
    <property type="entry name" value="ArgA"/>
    <property type="match status" value="1"/>
</dbReference>
<dbReference type="Proteomes" id="UP000270661">
    <property type="component" value="Unassembled WGS sequence"/>
</dbReference>
<dbReference type="InterPro" id="IPR010167">
    <property type="entry name" value="NH2A_AcTrfase"/>
</dbReference>